<dbReference type="EMBL" id="OX596085">
    <property type="protein sequence ID" value="CAM9365921.1"/>
    <property type="molecule type" value="Genomic_DNA"/>
</dbReference>
<accession>A0AC59Y489</accession>
<name>A0AC59Y489_RANTA</name>
<sequence>MLSGWRWGSGLVTPPPAGSRRPCRGLTPAGGPGRAPRSLPREAEGTGAGSGTRVVCGARGTPGEHWGEGPAPSSIQRVVLGPRELVTPALLPLAEKPPRAEMSQLRPAPGPQRIRQ</sequence>
<organism evidence="1 2">
    <name type="scientific">Rangifer tarandus platyrhynchus</name>
    <name type="common">Svalbard reindeer</name>
    <dbReference type="NCBI Taxonomy" id="3082113"/>
    <lineage>
        <taxon>Eukaryota</taxon>
        <taxon>Metazoa</taxon>
        <taxon>Chordata</taxon>
        <taxon>Craniata</taxon>
        <taxon>Vertebrata</taxon>
        <taxon>Euteleostomi</taxon>
        <taxon>Mammalia</taxon>
        <taxon>Eutheria</taxon>
        <taxon>Laurasiatheria</taxon>
        <taxon>Artiodactyla</taxon>
        <taxon>Ruminantia</taxon>
        <taxon>Pecora</taxon>
        <taxon>Cervidae</taxon>
        <taxon>Odocoileinae</taxon>
        <taxon>Rangifer</taxon>
    </lineage>
</organism>
<reference evidence="1" key="2">
    <citation type="submission" date="2025-03" db="EMBL/GenBank/DDBJ databases">
        <authorList>
            <consortium name="ELIXIR-Norway"/>
            <consortium name="Elixir Norway"/>
        </authorList>
    </citation>
    <scope>NUCLEOTIDE SEQUENCE</scope>
</reference>
<evidence type="ECO:0000313" key="2">
    <source>
        <dbReference type="Proteomes" id="UP001162501"/>
    </source>
</evidence>
<gene>
    <name evidence="1" type="ORF">MRATA1EN22A_LOCUS1551</name>
</gene>
<protein>
    <submittedName>
        <fullName evidence="1">Uncharacterized protein</fullName>
    </submittedName>
</protein>
<proteinExistence type="predicted"/>
<evidence type="ECO:0000313" key="1">
    <source>
        <dbReference type="EMBL" id="CAM9365921.1"/>
    </source>
</evidence>
<reference evidence="1" key="1">
    <citation type="submission" date="2023-05" db="EMBL/GenBank/DDBJ databases">
        <authorList>
            <consortium name="ELIXIR-Norway"/>
        </authorList>
    </citation>
    <scope>NUCLEOTIDE SEQUENCE</scope>
</reference>
<dbReference type="Proteomes" id="UP001162501">
    <property type="component" value="Chromosome 1"/>
</dbReference>